<keyword evidence="3" id="KW-1185">Reference proteome</keyword>
<dbReference type="AlphaFoldDB" id="A0A0D2MEU9"/>
<dbReference type="Proteomes" id="UP000054498">
    <property type="component" value="Unassembled WGS sequence"/>
</dbReference>
<dbReference type="InterPro" id="IPR010723">
    <property type="entry name" value="HemN_C"/>
</dbReference>
<dbReference type="InterPro" id="IPR007197">
    <property type="entry name" value="rSAM"/>
</dbReference>
<reference evidence="2 3" key="1">
    <citation type="journal article" date="2013" name="BMC Genomics">
        <title>Reconstruction of the lipid metabolism for the microalga Monoraphidium neglectum from its genome sequence reveals characteristics suitable for biofuel production.</title>
        <authorList>
            <person name="Bogen C."/>
            <person name="Al-Dilaimi A."/>
            <person name="Albersmeier A."/>
            <person name="Wichmann J."/>
            <person name="Grundmann M."/>
            <person name="Rupp O."/>
            <person name="Lauersen K.J."/>
            <person name="Blifernez-Klassen O."/>
            <person name="Kalinowski J."/>
            <person name="Goesmann A."/>
            <person name="Mussgnug J.H."/>
            <person name="Kruse O."/>
        </authorList>
    </citation>
    <scope>NUCLEOTIDE SEQUENCE [LARGE SCALE GENOMIC DNA]</scope>
    <source>
        <strain evidence="2 3">SAG 48.87</strain>
    </source>
</reference>
<dbReference type="STRING" id="145388.A0A0D2MEU9"/>
<dbReference type="GO" id="GO:0051539">
    <property type="term" value="F:4 iron, 4 sulfur cluster binding"/>
    <property type="evidence" value="ECO:0007669"/>
    <property type="project" value="TreeGrafter"/>
</dbReference>
<dbReference type="GO" id="GO:0005737">
    <property type="term" value="C:cytoplasm"/>
    <property type="evidence" value="ECO:0007669"/>
    <property type="project" value="TreeGrafter"/>
</dbReference>
<dbReference type="SUPFAM" id="SSF102114">
    <property type="entry name" value="Radical SAM enzymes"/>
    <property type="match status" value="1"/>
</dbReference>
<name>A0A0D2MEU9_9CHLO</name>
<dbReference type="Gene3D" id="3.30.750.200">
    <property type="match status" value="1"/>
</dbReference>
<gene>
    <name evidence="2" type="ORF">MNEG_8701</name>
</gene>
<accession>A0A0D2MEU9</accession>
<dbReference type="GeneID" id="25741576"/>
<feature type="domain" description="Radical SAM core" evidence="1">
    <location>
        <begin position="1"/>
        <end position="205"/>
    </location>
</feature>
<dbReference type="InterPro" id="IPR058240">
    <property type="entry name" value="rSAM_sf"/>
</dbReference>
<dbReference type="Pfam" id="PF04055">
    <property type="entry name" value="Radical_SAM"/>
    <property type="match status" value="1"/>
</dbReference>
<dbReference type="PANTHER" id="PTHR13932">
    <property type="entry name" value="COPROPORPHYRINIGEN III OXIDASE"/>
    <property type="match status" value="1"/>
</dbReference>
<dbReference type="EC" id="1.3.99.22" evidence="2"/>
<dbReference type="GO" id="GO:0006779">
    <property type="term" value="P:porphyrin-containing compound biosynthetic process"/>
    <property type="evidence" value="ECO:0007669"/>
    <property type="project" value="TreeGrafter"/>
</dbReference>
<dbReference type="Pfam" id="PF06969">
    <property type="entry name" value="HemN_C"/>
    <property type="match status" value="1"/>
</dbReference>
<dbReference type="PANTHER" id="PTHR13932:SF5">
    <property type="entry name" value="RADICAL S-ADENOSYL METHIONINE DOMAIN-CONTAINING PROTEIN 1, MITOCHONDRIAL"/>
    <property type="match status" value="1"/>
</dbReference>
<evidence type="ECO:0000313" key="3">
    <source>
        <dbReference type="Proteomes" id="UP000054498"/>
    </source>
</evidence>
<evidence type="ECO:0000313" key="2">
    <source>
        <dbReference type="EMBL" id="KIY99261.1"/>
    </source>
</evidence>
<dbReference type="InterPro" id="IPR006638">
    <property type="entry name" value="Elp3/MiaA/NifB-like_rSAM"/>
</dbReference>
<dbReference type="OrthoDB" id="431409at2759"/>
<protein>
    <submittedName>
        <fullName evidence="2">Oxygen-independent coproporphyrinogenIII oxidase</fullName>
        <ecNumber evidence="2">1.3.99.22</ecNumber>
    </submittedName>
</protein>
<proteinExistence type="predicted"/>
<dbReference type="PROSITE" id="PS51918">
    <property type="entry name" value="RADICAL_SAM"/>
    <property type="match status" value="1"/>
</dbReference>
<dbReference type="SMART" id="SM00729">
    <property type="entry name" value="Elp3"/>
    <property type="match status" value="1"/>
</dbReference>
<dbReference type="EMBL" id="KK101901">
    <property type="protein sequence ID" value="KIY99261.1"/>
    <property type="molecule type" value="Genomic_DNA"/>
</dbReference>
<organism evidence="2 3">
    <name type="scientific">Monoraphidium neglectum</name>
    <dbReference type="NCBI Taxonomy" id="145388"/>
    <lineage>
        <taxon>Eukaryota</taxon>
        <taxon>Viridiplantae</taxon>
        <taxon>Chlorophyta</taxon>
        <taxon>core chlorophytes</taxon>
        <taxon>Chlorophyceae</taxon>
        <taxon>CS clade</taxon>
        <taxon>Sphaeropleales</taxon>
        <taxon>Selenastraceae</taxon>
        <taxon>Monoraphidium</taxon>
    </lineage>
</organism>
<dbReference type="InterPro" id="IPR034505">
    <property type="entry name" value="Coproporphyrinogen-III_oxidase"/>
</dbReference>
<dbReference type="RefSeq" id="XP_013898281.1">
    <property type="nucleotide sequence ID" value="XM_014042827.1"/>
</dbReference>
<evidence type="ECO:0000259" key="1">
    <source>
        <dbReference type="PROSITE" id="PS51918"/>
    </source>
</evidence>
<keyword evidence="2" id="KW-0560">Oxidoreductase</keyword>
<dbReference type="GO" id="GO:0016491">
    <property type="term" value="F:oxidoreductase activity"/>
    <property type="evidence" value="ECO:0007669"/>
    <property type="project" value="UniProtKB-KW"/>
</dbReference>
<sequence>MADYVELLLSEIDATAVLNDPDRQPLQTVYFGGGTPSLVPPHLLARILDALRRRYGLARGAEVSIEADPGTFDAGLLAEYKQLGFTRLSVGVQSFQEDLLQTCGRAHTLADARAALKAVAAAGFQTWSLDLMSGLPGLTRAGWRDTLAEAVAAGAPHISVYDLQVEEGTPFARRYSPGAAPLPADDDAAGMYADAAAALTSAGYEHYEVSSYALPGHRSRHNQVYWKLLPYYAFGVGAASYLAGRRYSRPKELGAYEEWARGFAAAAAAAAAAAGAAGGAEAGGSGGGGIPGADLMPETQEERLLDSIMLGLRTADGLDLRRLATDYGQEAAKKVLPVLRRHECEGLVELRGAQGGTALASSSGRAAAAGGGGAVVGAAGADAVAVEWGDVVSARLTDPEGFLLSNMIISDIFAVM</sequence>
<dbReference type="KEGG" id="mng:MNEG_8701"/>